<comment type="caution">
    <text evidence="1">The sequence shown here is derived from an EMBL/GenBank/DDBJ whole genome shotgun (WGS) entry which is preliminary data.</text>
</comment>
<protein>
    <submittedName>
        <fullName evidence="1">Uncharacterized protein</fullName>
    </submittedName>
</protein>
<dbReference type="AlphaFoldDB" id="A0A9W8RRL6"/>
<organism evidence="1 2">
    <name type="scientific">Fusarium torreyae</name>
    <dbReference type="NCBI Taxonomy" id="1237075"/>
    <lineage>
        <taxon>Eukaryota</taxon>
        <taxon>Fungi</taxon>
        <taxon>Dikarya</taxon>
        <taxon>Ascomycota</taxon>
        <taxon>Pezizomycotina</taxon>
        <taxon>Sordariomycetes</taxon>
        <taxon>Hypocreomycetidae</taxon>
        <taxon>Hypocreales</taxon>
        <taxon>Nectriaceae</taxon>
        <taxon>Fusarium</taxon>
    </lineage>
</organism>
<name>A0A9W8RRL6_9HYPO</name>
<evidence type="ECO:0000313" key="1">
    <source>
        <dbReference type="EMBL" id="KAJ4251899.1"/>
    </source>
</evidence>
<proteinExistence type="predicted"/>
<dbReference type="OrthoDB" id="5035669at2759"/>
<accession>A0A9W8RRL6</accession>
<evidence type="ECO:0000313" key="2">
    <source>
        <dbReference type="Proteomes" id="UP001152049"/>
    </source>
</evidence>
<reference evidence="1" key="1">
    <citation type="submission" date="2022-09" db="EMBL/GenBank/DDBJ databases">
        <title>Fusarium specimens isolated from Avocado Roots.</title>
        <authorList>
            <person name="Stajich J."/>
            <person name="Roper C."/>
            <person name="Heimlech-Rivalta G."/>
        </authorList>
    </citation>
    <scope>NUCLEOTIDE SEQUENCE</scope>
    <source>
        <strain evidence="1">CF00136</strain>
    </source>
</reference>
<sequence length="685" mass="77542">MSDYSSASSVDSLDSLDQLDTIVQDFSETPINSTDRVRFGHLTIPVCLHAGHNIVQELKNSIRLTYDTIPIIFVLSRIEHRLAEEFGVEGLTEIPTYGTKTLSYKMFLHILDMNSQPLEGDGAEAWFDGSHPWAHKFILPEKAFVIFSLDPDLSAECSLAVIGLTQWACDVSHRIGSHIRVLTTSGYFGNNLLSDLVGDRVDFPVAHYELTIPTHVNAVLEQSIDRGNAIACINHHLENSSENSRHAIIFIPPNEQNGILPVSVQNRYLQTRQIYDPALRMIATLAWTVQDPHIKGVAIQVSPDHPIPTVVQGFTHLHVVLGDTYARTVFDHTSRQIVQTKVLLTQEERDMAQWWCYQPTVDLERTHDYTGVGGLDHPGSITPRHVHVENSQAGGFIARLYNSPWCKDADRVLRCFIRSPEVMLEMRNRLRLQGILKPGSRRIDLWGAEVMLFEDALPTLGYDHSLAYFVAIESSTSEVREFKSLLAAFLSVVPEWNLECKQELLDVECRGWGKSLVSTGDLWLTFGIWKTRNMAAVESFDCEKYAESVCLARKEILESSSHYCAQHDLGHNQPPHRVNDETKDSPEMQLKEVLQHLLRAYPHQLVCTRLVPYGVDMRVSGVMDINKFKELERDGVVYGICATFQKCGLVLSSNTWAWIPHDLVMDWRREHTSDQTLAEVLSERV</sequence>
<gene>
    <name evidence="1" type="ORF">NW762_011196</name>
</gene>
<dbReference type="EMBL" id="JAOQAZ010000027">
    <property type="protein sequence ID" value="KAJ4251899.1"/>
    <property type="molecule type" value="Genomic_DNA"/>
</dbReference>
<keyword evidence="2" id="KW-1185">Reference proteome</keyword>
<dbReference type="Proteomes" id="UP001152049">
    <property type="component" value="Unassembled WGS sequence"/>
</dbReference>